<sequence length="61" mass="6469">MHSVLFGATKLDHIDSAVRGLSLAVRKGDEIRSSARELGISANQPDPPLDDTSWAPAITIA</sequence>
<name>A0A1B7LUK5_9MICC</name>
<accession>A0A1B7LUK5</accession>
<protein>
    <submittedName>
        <fullName evidence="2">Uncharacterized protein</fullName>
    </submittedName>
</protein>
<gene>
    <name evidence="2" type="ORF">A6F49_02320</name>
</gene>
<feature type="region of interest" description="Disordered" evidence="1">
    <location>
        <begin position="37"/>
        <end position="61"/>
    </location>
</feature>
<proteinExistence type="predicted"/>
<evidence type="ECO:0000256" key="1">
    <source>
        <dbReference type="SAM" id="MobiDB-lite"/>
    </source>
</evidence>
<keyword evidence="3" id="KW-1185">Reference proteome</keyword>
<reference evidence="2 3" key="1">
    <citation type="submission" date="2016-04" db="EMBL/GenBank/DDBJ databases">
        <title>First whole genome shotgun sequence of the bacterium Enteractinococcus sp. strain UASWS1574.</title>
        <authorList>
            <person name="Crovadore J."/>
            <person name="Chablais R."/>
            <person name="Lefort F."/>
        </authorList>
    </citation>
    <scope>NUCLEOTIDE SEQUENCE [LARGE SCALE GENOMIC DNA]</scope>
    <source>
        <strain evidence="2 3">UASWS1574</strain>
    </source>
</reference>
<dbReference type="AlphaFoldDB" id="A0A1B7LUK5"/>
<evidence type="ECO:0000313" key="2">
    <source>
        <dbReference type="EMBL" id="OAV51136.1"/>
    </source>
</evidence>
<dbReference type="Proteomes" id="UP000078292">
    <property type="component" value="Unassembled WGS sequence"/>
</dbReference>
<organism evidence="2 3">
    <name type="scientific">Enteractinococcus helveticum</name>
    <dbReference type="NCBI Taxonomy" id="1837282"/>
    <lineage>
        <taxon>Bacteria</taxon>
        <taxon>Bacillati</taxon>
        <taxon>Actinomycetota</taxon>
        <taxon>Actinomycetes</taxon>
        <taxon>Micrococcales</taxon>
        <taxon>Micrococcaceae</taxon>
    </lineage>
</organism>
<dbReference type="EMBL" id="LXEY01000117">
    <property type="protein sequence ID" value="OAV51136.1"/>
    <property type="molecule type" value="Genomic_DNA"/>
</dbReference>
<evidence type="ECO:0000313" key="3">
    <source>
        <dbReference type="Proteomes" id="UP000078292"/>
    </source>
</evidence>
<comment type="caution">
    <text evidence="2">The sequence shown here is derived from an EMBL/GenBank/DDBJ whole genome shotgun (WGS) entry which is preliminary data.</text>
</comment>